<keyword evidence="1 3" id="KW-0378">Hydrolase</keyword>
<protein>
    <submittedName>
        <fullName evidence="3">Alpha/beta fold hydrolase</fullName>
    </submittedName>
</protein>
<dbReference type="EMBL" id="DVMR01000025">
    <property type="protein sequence ID" value="HIU43086.1"/>
    <property type="molecule type" value="Genomic_DNA"/>
</dbReference>
<name>A0A9D1IUR0_9CLOT</name>
<evidence type="ECO:0000256" key="1">
    <source>
        <dbReference type="ARBA" id="ARBA00022801"/>
    </source>
</evidence>
<reference evidence="3" key="2">
    <citation type="journal article" date="2021" name="PeerJ">
        <title>Extensive microbial diversity within the chicken gut microbiome revealed by metagenomics and culture.</title>
        <authorList>
            <person name="Gilroy R."/>
            <person name="Ravi A."/>
            <person name="Getino M."/>
            <person name="Pursley I."/>
            <person name="Horton D.L."/>
            <person name="Alikhan N.F."/>
            <person name="Baker D."/>
            <person name="Gharbi K."/>
            <person name="Hall N."/>
            <person name="Watson M."/>
            <person name="Adriaenssens E.M."/>
            <person name="Foster-Nyarko E."/>
            <person name="Jarju S."/>
            <person name="Secka A."/>
            <person name="Antonio M."/>
            <person name="Oren A."/>
            <person name="Chaudhuri R.R."/>
            <person name="La Ragione R."/>
            <person name="Hildebrand F."/>
            <person name="Pallen M.J."/>
        </authorList>
    </citation>
    <scope>NUCLEOTIDE SEQUENCE</scope>
    <source>
        <strain evidence="3">CHK191-8634</strain>
    </source>
</reference>
<dbReference type="SUPFAM" id="SSF53474">
    <property type="entry name" value="alpha/beta-Hydrolases"/>
    <property type="match status" value="1"/>
</dbReference>
<reference evidence="3" key="1">
    <citation type="submission" date="2020-10" db="EMBL/GenBank/DDBJ databases">
        <authorList>
            <person name="Gilroy R."/>
        </authorList>
    </citation>
    <scope>NUCLEOTIDE SEQUENCE</scope>
    <source>
        <strain evidence="3">CHK191-8634</strain>
    </source>
</reference>
<accession>A0A9D1IUR0</accession>
<dbReference type="Gene3D" id="3.40.50.1820">
    <property type="entry name" value="alpha/beta hydrolase"/>
    <property type="match status" value="1"/>
</dbReference>
<dbReference type="InterPro" id="IPR052382">
    <property type="entry name" value="ABHD10_acyl-thioesterase"/>
</dbReference>
<evidence type="ECO:0000259" key="2">
    <source>
        <dbReference type="Pfam" id="PF12146"/>
    </source>
</evidence>
<sequence length="252" mass="27252">MNKINIAGTGGYEIPCAHTLTGGEHTVVIVSHGFGSTKESSTALMLAHGMAGHGAGVFAYDFPAHGDSPVDGSMLTVDRCLEDLAAVEQYVRTVAPDARICYFGSSFGAYISLLYVSERPHEGRRVFTRSAAVEMPLLIRNSRTPEQERELREHGFILFGAQYGYTRDLKLTQAFADSLDAHDLFARWKPGTAEVCMIHGDNDQVAPYEAAQRFAVLSGAQLIIVPGGDHRLSIPGAPELVLKSAVDFLLGK</sequence>
<gene>
    <name evidence="3" type="ORF">IAB67_02180</name>
</gene>
<dbReference type="InterPro" id="IPR022742">
    <property type="entry name" value="Hydrolase_4"/>
</dbReference>
<dbReference type="Proteomes" id="UP000824073">
    <property type="component" value="Unassembled WGS sequence"/>
</dbReference>
<dbReference type="PANTHER" id="PTHR16138">
    <property type="entry name" value="MYCOPHENOLIC ACID ACYL-GLUCURONIDE ESTERASE, MITOCHONDRIAL"/>
    <property type="match status" value="1"/>
</dbReference>
<evidence type="ECO:0000313" key="3">
    <source>
        <dbReference type="EMBL" id="HIU43086.1"/>
    </source>
</evidence>
<dbReference type="PANTHER" id="PTHR16138:SF7">
    <property type="entry name" value="PALMITOYL-PROTEIN THIOESTERASE ABHD10, MITOCHONDRIAL"/>
    <property type="match status" value="1"/>
</dbReference>
<organism evidence="3 4">
    <name type="scientific">Candidatus Ventrousia excrementavium</name>
    <dbReference type="NCBI Taxonomy" id="2840961"/>
    <lineage>
        <taxon>Bacteria</taxon>
        <taxon>Bacillati</taxon>
        <taxon>Bacillota</taxon>
        <taxon>Clostridia</taxon>
        <taxon>Eubacteriales</taxon>
        <taxon>Clostridiaceae</taxon>
        <taxon>Clostridiaceae incertae sedis</taxon>
        <taxon>Candidatus Ventrousia</taxon>
    </lineage>
</organism>
<evidence type="ECO:0000313" key="4">
    <source>
        <dbReference type="Proteomes" id="UP000824073"/>
    </source>
</evidence>
<proteinExistence type="predicted"/>
<dbReference type="Pfam" id="PF12146">
    <property type="entry name" value="Hydrolase_4"/>
    <property type="match status" value="1"/>
</dbReference>
<comment type="caution">
    <text evidence="3">The sequence shown here is derived from an EMBL/GenBank/DDBJ whole genome shotgun (WGS) entry which is preliminary data.</text>
</comment>
<dbReference type="GO" id="GO:0004553">
    <property type="term" value="F:hydrolase activity, hydrolyzing O-glycosyl compounds"/>
    <property type="evidence" value="ECO:0007669"/>
    <property type="project" value="TreeGrafter"/>
</dbReference>
<dbReference type="InterPro" id="IPR029058">
    <property type="entry name" value="AB_hydrolase_fold"/>
</dbReference>
<feature type="domain" description="Serine aminopeptidase S33" evidence="2">
    <location>
        <begin position="26"/>
        <end position="136"/>
    </location>
</feature>
<dbReference type="AlphaFoldDB" id="A0A9D1IUR0"/>